<dbReference type="SUPFAM" id="SSF56672">
    <property type="entry name" value="DNA/RNA polymerases"/>
    <property type="match status" value="1"/>
</dbReference>
<dbReference type="EMBL" id="CAJNOQ010006584">
    <property type="protein sequence ID" value="CAF1140300.1"/>
    <property type="molecule type" value="Genomic_DNA"/>
</dbReference>
<dbReference type="CDD" id="cd01650">
    <property type="entry name" value="RT_nLTR_like"/>
    <property type="match status" value="1"/>
</dbReference>
<evidence type="ECO:0000313" key="2">
    <source>
        <dbReference type="EMBL" id="CAF1140300.1"/>
    </source>
</evidence>
<keyword evidence="4" id="KW-1185">Reference proteome</keyword>
<dbReference type="Pfam" id="PF00078">
    <property type="entry name" value="RVT_1"/>
    <property type="match status" value="1"/>
</dbReference>
<feature type="domain" description="Reverse transcriptase" evidence="1">
    <location>
        <begin position="17"/>
        <end position="270"/>
    </location>
</feature>
<evidence type="ECO:0000259" key="1">
    <source>
        <dbReference type="PROSITE" id="PS50878"/>
    </source>
</evidence>
<dbReference type="EMBL" id="CAJOBC010006584">
    <property type="protein sequence ID" value="CAF3903999.1"/>
    <property type="molecule type" value="Genomic_DNA"/>
</dbReference>
<dbReference type="PANTHER" id="PTHR19446">
    <property type="entry name" value="REVERSE TRANSCRIPTASES"/>
    <property type="match status" value="1"/>
</dbReference>
<reference evidence="2" key="1">
    <citation type="submission" date="2021-02" db="EMBL/GenBank/DDBJ databases">
        <authorList>
            <person name="Nowell W R."/>
        </authorList>
    </citation>
    <scope>NUCLEOTIDE SEQUENCE</scope>
</reference>
<evidence type="ECO:0000313" key="3">
    <source>
        <dbReference type="EMBL" id="CAF3903999.1"/>
    </source>
</evidence>
<dbReference type="Proteomes" id="UP000663829">
    <property type="component" value="Unassembled WGS sequence"/>
</dbReference>
<dbReference type="PROSITE" id="PS50878">
    <property type="entry name" value="RT_POL"/>
    <property type="match status" value="1"/>
</dbReference>
<dbReference type="AlphaFoldDB" id="A0A814S1V0"/>
<gene>
    <name evidence="2" type="ORF">GPM918_LOCUS20649</name>
    <name evidence="3" type="ORF">SRO942_LOCUS20646</name>
</gene>
<dbReference type="InterPro" id="IPR000477">
    <property type="entry name" value="RT_dom"/>
</dbReference>
<organism evidence="2 4">
    <name type="scientific">Didymodactylos carnosus</name>
    <dbReference type="NCBI Taxonomy" id="1234261"/>
    <lineage>
        <taxon>Eukaryota</taxon>
        <taxon>Metazoa</taxon>
        <taxon>Spiralia</taxon>
        <taxon>Gnathifera</taxon>
        <taxon>Rotifera</taxon>
        <taxon>Eurotatoria</taxon>
        <taxon>Bdelloidea</taxon>
        <taxon>Philodinida</taxon>
        <taxon>Philodinidae</taxon>
        <taxon>Didymodactylos</taxon>
    </lineage>
</organism>
<dbReference type="InterPro" id="IPR043502">
    <property type="entry name" value="DNA/RNA_pol_sf"/>
</dbReference>
<proteinExistence type="predicted"/>
<evidence type="ECO:0000313" key="4">
    <source>
        <dbReference type="Proteomes" id="UP000663829"/>
    </source>
</evidence>
<accession>A0A814S1V0</accession>
<dbReference type="OrthoDB" id="10065625at2759"/>
<protein>
    <recommendedName>
        <fullName evidence="1">Reverse transcriptase domain-containing protein</fullName>
    </recommendedName>
</protein>
<name>A0A814S1V0_9BILA</name>
<comment type="caution">
    <text evidence="2">The sequence shown here is derived from an EMBL/GenBank/DDBJ whole genome shotgun (WGS) entry which is preliminary data.</text>
</comment>
<sequence>MLHKKVAFEGLNSCFNTWLREYRYPDGWKIAKFVILNKLKAGTPTCDQIRPISLLATHSKIFEKIVLERVKNWADANHIIPDEQSGFRPNCLLPTRVLSIFQEVENNFAANIPTLAIYVDYQKAYDNVWHMALIVKLFRLEMPLGLLEIVHSWLSDRKADVIVGDMRSKAFHLYTGLPQGSSLSPFLFIVFHSDLISCIGAHARHVFADDLNVLITPPTNKKLKPMLEYLEKEGTKVCNELAHYSKRWKQPINVAKTVIQLFIHRSHVLT</sequence>
<dbReference type="Proteomes" id="UP000681722">
    <property type="component" value="Unassembled WGS sequence"/>
</dbReference>